<reference evidence="20" key="4">
    <citation type="submission" date="2016-10" db="EMBL/GenBank/DDBJ databases">
        <authorList>
            <person name="Varghese N."/>
            <person name="Submissions S."/>
        </authorList>
    </citation>
    <scope>NUCLEOTIDE SEQUENCE [LARGE SCALE GENOMIC DNA]</scope>
    <source>
        <strain evidence="20">LMG 15572</strain>
    </source>
</reference>
<keyword evidence="11 13" id="KW-0030">Aminoacyl-tRNA synthetase</keyword>
<keyword evidence="8 13" id="KW-0862">Zinc</keyword>
<evidence type="ECO:0000256" key="5">
    <source>
        <dbReference type="ARBA" id="ARBA00022598"/>
    </source>
</evidence>
<dbReference type="CDD" id="cd00672">
    <property type="entry name" value="CysRS_core"/>
    <property type="match status" value="1"/>
</dbReference>
<dbReference type="HAMAP" id="MF_00041">
    <property type="entry name" value="Cys_tRNA_synth"/>
    <property type="match status" value="1"/>
</dbReference>
<dbReference type="InterPro" id="IPR009080">
    <property type="entry name" value="tRNAsynth_Ia_anticodon-bd"/>
</dbReference>
<reference evidence="15 18" key="2">
    <citation type="submission" date="2014-05" db="EMBL/GenBank/DDBJ databases">
        <title>Genome sequence of Streptococcus gallolyticus.</title>
        <authorList>
            <person name="Del Campo R."/>
        </authorList>
    </citation>
    <scope>NUCLEOTIDE SEQUENCE [LARGE SCALE GENOMIC DNA]</scope>
    <source>
        <strain evidence="15 18">LMG17956</strain>
    </source>
</reference>
<feature type="binding site" evidence="13">
    <location>
        <position position="212"/>
    </location>
    <ligand>
        <name>Zn(2+)</name>
        <dbReference type="ChEBI" id="CHEBI:29105"/>
    </ligand>
</feature>
<keyword evidence="10 13" id="KW-0648">Protein biosynthesis</keyword>
<evidence type="ECO:0000313" key="18">
    <source>
        <dbReference type="Proteomes" id="UP000027584"/>
    </source>
</evidence>
<sequence length="448" mass="50248">MTIKIYDTMTRSLRDFVPITENTVNMYVCGPTVYNYIHIGNARSVVAFDTIRRYFEYRGYKVNYISNFTDVDDKIIKGAAEAGMDTKAFSDKFIAAFMEDVKQLGVKPATKNPRVIDYMDEIIDFVKVLVDKGFAYEANGDVYFRVAKSQNYAKLANKTLADLEVGASGRVDGEGEIKENPLDFALWKSAKPGEVSWQSPWGEGRPGWHIECSVMATTILGDTIDIHGGGADLEFPHHTNEIAQSEAKTGKTFANYWMHNGFVNVDNEKMSKSLGNFVTVHDMLKNVDGQVLRFFLATQQYRKPVNFTEKAVHDASVNLKYLKNTFTLPLTEEADAAELAKFKADFEAAMDDDFNTANGITVIFDMAKWINSGNYNQAVKDTFAKMLAVFGIVFEEEVLDADIEALIEKRQAARANKDFATADAIRDQLAAQGIKLLDTKDGVRWTRD</sequence>
<dbReference type="GO" id="GO:0008270">
    <property type="term" value="F:zinc ion binding"/>
    <property type="evidence" value="ECO:0007669"/>
    <property type="project" value="UniProtKB-UniRule"/>
</dbReference>
<comment type="similarity">
    <text evidence="2 13">Belongs to the class-I aminoacyl-tRNA synthetase family.</text>
</comment>
<evidence type="ECO:0000256" key="4">
    <source>
        <dbReference type="ARBA" id="ARBA00022490"/>
    </source>
</evidence>
<reference evidence="16 19" key="3">
    <citation type="submission" date="2016-10" db="EMBL/GenBank/DDBJ databases">
        <authorList>
            <person name="de Groot N.N."/>
        </authorList>
    </citation>
    <scope>NUCLEOTIDE SEQUENCE [LARGE SCALE GENOMIC DNA]</scope>
    <source>
        <strain evidence="17">LMG 15572</strain>
        <strain evidence="16 19">VTM1R29</strain>
    </source>
</reference>
<reference evidence="15 18" key="1">
    <citation type="submission" date="2014-02" db="EMBL/GenBank/DDBJ databases">
        <authorList>
            <person name="Manrique M."/>
        </authorList>
    </citation>
    <scope>NUCLEOTIDE SEQUENCE [LARGE SCALE GENOMIC DNA]</scope>
    <source>
        <strain evidence="15 18">LMG17956</strain>
    </source>
</reference>
<keyword evidence="7 13" id="KW-0547">Nucleotide-binding</keyword>
<keyword evidence="5 13" id="KW-0436">Ligase</keyword>
<dbReference type="InterPro" id="IPR032678">
    <property type="entry name" value="tRNA-synt_1_cat_dom"/>
</dbReference>
<evidence type="ECO:0000256" key="11">
    <source>
        <dbReference type="ARBA" id="ARBA00023146"/>
    </source>
</evidence>
<feature type="domain" description="Cysteinyl-tRNA synthetase class Ia DALR" evidence="14">
    <location>
        <begin position="345"/>
        <end position="399"/>
    </location>
</feature>
<name>A0A060RH43_9STRE</name>
<gene>
    <name evidence="13" type="primary">cysS</name>
    <name evidence="15" type="ORF">BN963_SGAL_01262</name>
    <name evidence="16" type="ORF">SAMN04487839_1049</name>
    <name evidence="17" type="ORF">SAMN05660328_10425</name>
</gene>
<evidence type="ECO:0000313" key="17">
    <source>
        <dbReference type="EMBL" id="SFU67760.1"/>
    </source>
</evidence>
<dbReference type="Pfam" id="PF23493">
    <property type="entry name" value="CysS_C"/>
    <property type="match status" value="1"/>
</dbReference>
<evidence type="ECO:0000256" key="9">
    <source>
        <dbReference type="ARBA" id="ARBA00022840"/>
    </source>
</evidence>
<accession>A0A060RH43</accession>
<evidence type="ECO:0000259" key="14">
    <source>
        <dbReference type="SMART" id="SM00840"/>
    </source>
</evidence>
<feature type="short sequence motif" description="'KMSKS' region" evidence="13">
    <location>
        <begin position="269"/>
        <end position="273"/>
    </location>
</feature>
<dbReference type="SMART" id="SM00840">
    <property type="entry name" value="DALR_2"/>
    <property type="match status" value="1"/>
</dbReference>
<evidence type="ECO:0000256" key="8">
    <source>
        <dbReference type="ARBA" id="ARBA00022833"/>
    </source>
</evidence>
<evidence type="ECO:0000256" key="13">
    <source>
        <dbReference type="HAMAP-Rule" id="MF_00041"/>
    </source>
</evidence>
<keyword evidence="20" id="KW-1185">Reference proteome</keyword>
<evidence type="ECO:0000313" key="15">
    <source>
        <dbReference type="EMBL" id="CDO18067.1"/>
    </source>
</evidence>
<proteinExistence type="inferred from homology"/>
<dbReference type="RefSeq" id="WP_009853358.1">
    <property type="nucleotide sequence ID" value="NZ_CP054015.1"/>
</dbReference>
<evidence type="ECO:0000256" key="2">
    <source>
        <dbReference type="ARBA" id="ARBA00005594"/>
    </source>
</evidence>
<feature type="binding site" evidence="13">
    <location>
        <position position="241"/>
    </location>
    <ligand>
        <name>Zn(2+)</name>
        <dbReference type="ChEBI" id="CHEBI:29105"/>
    </ligand>
</feature>
<comment type="subunit">
    <text evidence="3 13">Monomer.</text>
</comment>
<dbReference type="PANTHER" id="PTHR10890">
    <property type="entry name" value="CYSTEINYL-TRNA SYNTHETASE"/>
    <property type="match status" value="1"/>
</dbReference>
<dbReference type="Proteomes" id="UP000027584">
    <property type="component" value="Unassembled WGS sequence"/>
</dbReference>
<dbReference type="InterPro" id="IPR024909">
    <property type="entry name" value="Cys-tRNA/MSH_ligase"/>
</dbReference>
<dbReference type="EC" id="6.1.1.16" evidence="13"/>
<evidence type="ECO:0000313" key="16">
    <source>
        <dbReference type="EMBL" id="SEM16012.1"/>
    </source>
</evidence>
<dbReference type="GO" id="GO:0005524">
    <property type="term" value="F:ATP binding"/>
    <property type="evidence" value="ECO:0007669"/>
    <property type="project" value="UniProtKB-UniRule"/>
</dbReference>
<protein>
    <recommendedName>
        <fullName evidence="13">Cysteine--tRNA ligase</fullName>
        <ecNumber evidence="13">6.1.1.16</ecNumber>
    </recommendedName>
    <alternativeName>
        <fullName evidence="13">Cysteinyl-tRNA synthetase</fullName>
        <shortName evidence="13">CysRS</shortName>
    </alternativeName>
</protein>
<evidence type="ECO:0000313" key="19">
    <source>
        <dbReference type="Proteomes" id="UP000182764"/>
    </source>
</evidence>
<dbReference type="Proteomes" id="UP000182764">
    <property type="component" value="Unassembled WGS sequence"/>
</dbReference>
<feature type="binding site" evidence="13">
    <location>
        <position position="29"/>
    </location>
    <ligand>
        <name>Zn(2+)</name>
        <dbReference type="ChEBI" id="CHEBI:29105"/>
    </ligand>
</feature>
<dbReference type="EMBL" id="FPBN01000004">
    <property type="protein sequence ID" value="SFU67760.1"/>
    <property type="molecule type" value="Genomic_DNA"/>
</dbReference>
<evidence type="ECO:0000256" key="1">
    <source>
        <dbReference type="ARBA" id="ARBA00004496"/>
    </source>
</evidence>
<evidence type="ECO:0000256" key="12">
    <source>
        <dbReference type="ARBA" id="ARBA00047398"/>
    </source>
</evidence>
<evidence type="ECO:0000256" key="3">
    <source>
        <dbReference type="ARBA" id="ARBA00011245"/>
    </source>
</evidence>
<keyword evidence="9 13" id="KW-0067">ATP-binding</keyword>
<evidence type="ECO:0000256" key="10">
    <source>
        <dbReference type="ARBA" id="ARBA00022917"/>
    </source>
</evidence>
<dbReference type="PRINTS" id="PR00983">
    <property type="entry name" value="TRNASYNTHCYS"/>
</dbReference>
<feature type="short sequence motif" description="'HIGH' region" evidence="13">
    <location>
        <begin position="31"/>
        <end position="41"/>
    </location>
</feature>
<dbReference type="GeneID" id="57921276"/>
<comment type="catalytic activity">
    <reaction evidence="12 13">
        <text>tRNA(Cys) + L-cysteine + ATP = L-cysteinyl-tRNA(Cys) + AMP + diphosphate</text>
        <dbReference type="Rhea" id="RHEA:17773"/>
        <dbReference type="Rhea" id="RHEA-COMP:9661"/>
        <dbReference type="Rhea" id="RHEA-COMP:9679"/>
        <dbReference type="ChEBI" id="CHEBI:30616"/>
        <dbReference type="ChEBI" id="CHEBI:33019"/>
        <dbReference type="ChEBI" id="CHEBI:35235"/>
        <dbReference type="ChEBI" id="CHEBI:78442"/>
        <dbReference type="ChEBI" id="CHEBI:78517"/>
        <dbReference type="ChEBI" id="CHEBI:456215"/>
        <dbReference type="EC" id="6.1.1.16"/>
    </reaction>
</comment>
<keyword evidence="6 13" id="KW-0479">Metal-binding</keyword>
<evidence type="ECO:0000256" key="6">
    <source>
        <dbReference type="ARBA" id="ARBA00022723"/>
    </source>
</evidence>
<dbReference type="NCBIfam" id="TIGR00435">
    <property type="entry name" value="cysS"/>
    <property type="match status" value="1"/>
</dbReference>
<dbReference type="InterPro" id="IPR014729">
    <property type="entry name" value="Rossmann-like_a/b/a_fold"/>
</dbReference>
<keyword evidence="4 13" id="KW-0963">Cytoplasm</keyword>
<evidence type="ECO:0000256" key="7">
    <source>
        <dbReference type="ARBA" id="ARBA00022741"/>
    </source>
</evidence>
<dbReference type="FunFam" id="3.40.50.620:FF:000130">
    <property type="entry name" value="Cysteine--tRNA ligase"/>
    <property type="match status" value="1"/>
</dbReference>
<dbReference type="EMBL" id="FOBM01000004">
    <property type="protein sequence ID" value="SEM16012.1"/>
    <property type="molecule type" value="Genomic_DNA"/>
</dbReference>
<evidence type="ECO:0000313" key="20">
    <source>
        <dbReference type="Proteomes" id="UP000183629"/>
    </source>
</evidence>
<comment type="cofactor">
    <cofactor evidence="13">
        <name>Zn(2+)</name>
        <dbReference type="ChEBI" id="CHEBI:29105"/>
    </cofactor>
    <text evidence="13">Binds 1 zinc ion per subunit.</text>
</comment>
<dbReference type="AlphaFoldDB" id="A0A060RH43"/>
<dbReference type="Proteomes" id="UP000183629">
    <property type="component" value="Unassembled WGS sequence"/>
</dbReference>
<dbReference type="SUPFAM" id="SSF47323">
    <property type="entry name" value="Anticodon-binding domain of a subclass of class I aminoacyl-tRNA synthetases"/>
    <property type="match status" value="1"/>
</dbReference>
<dbReference type="GO" id="GO:0005829">
    <property type="term" value="C:cytosol"/>
    <property type="evidence" value="ECO:0007669"/>
    <property type="project" value="TreeGrafter"/>
</dbReference>
<dbReference type="InterPro" id="IPR015273">
    <property type="entry name" value="Cys-tRNA-synt_Ia_DALR"/>
</dbReference>
<dbReference type="InterPro" id="IPR056411">
    <property type="entry name" value="CysS_C"/>
</dbReference>
<feature type="binding site" evidence="13">
    <location>
        <position position="272"/>
    </location>
    <ligand>
        <name>ATP</name>
        <dbReference type="ChEBI" id="CHEBI:30616"/>
    </ligand>
</feature>
<dbReference type="PANTHER" id="PTHR10890:SF3">
    <property type="entry name" value="CYSTEINE--TRNA LIGASE, CYTOPLASMIC"/>
    <property type="match status" value="1"/>
</dbReference>
<dbReference type="Pfam" id="PF09190">
    <property type="entry name" value="DALR_2"/>
    <property type="match status" value="1"/>
</dbReference>
<dbReference type="Gene3D" id="1.20.120.640">
    <property type="entry name" value="Anticodon-binding domain of a subclass of class I aminoacyl-tRNA synthetases"/>
    <property type="match status" value="1"/>
</dbReference>
<organism evidence="15 18">
    <name type="scientific">Streptococcus gallolyticus</name>
    <dbReference type="NCBI Taxonomy" id="315405"/>
    <lineage>
        <taxon>Bacteria</taxon>
        <taxon>Bacillati</taxon>
        <taxon>Bacillota</taxon>
        <taxon>Bacilli</taxon>
        <taxon>Lactobacillales</taxon>
        <taxon>Streptococcaceae</taxon>
        <taxon>Streptococcus</taxon>
    </lineage>
</organism>
<dbReference type="InterPro" id="IPR015803">
    <property type="entry name" value="Cys-tRNA-ligase"/>
</dbReference>
<dbReference type="GO" id="GO:0006423">
    <property type="term" value="P:cysteinyl-tRNA aminoacylation"/>
    <property type="evidence" value="ECO:0007669"/>
    <property type="project" value="UniProtKB-UniRule"/>
</dbReference>
<dbReference type="Pfam" id="PF01406">
    <property type="entry name" value="tRNA-synt_1e"/>
    <property type="match status" value="1"/>
</dbReference>
<dbReference type="SUPFAM" id="SSF52374">
    <property type="entry name" value="Nucleotidylyl transferase"/>
    <property type="match status" value="1"/>
</dbReference>
<comment type="subcellular location">
    <subcellularLocation>
        <location evidence="1 13">Cytoplasm</location>
    </subcellularLocation>
</comment>
<feature type="binding site" evidence="13">
    <location>
        <position position="237"/>
    </location>
    <ligand>
        <name>Zn(2+)</name>
        <dbReference type="ChEBI" id="CHEBI:29105"/>
    </ligand>
</feature>
<dbReference type="GO" id="GO:0004817">
    <property type="term" value="F:cysteine-tRNA ligase activity"/>
    <property type="evidence" value="ECO:0007669"/>
    <property type="project" value="UniProtKB-UniRule"/>
</dbReference>
<dbReference type="EMBL" id="CCBC010000149">
    <property type="protein sequence ID" value="CDO18067.1"/>
    <property type="molecule type" value="Genomic_DNA"/>
</dbReference>
<dbReference type="Gene3D" id="3.40.50.620">
    <property type="entry name" value="HUPs"/>
    <property type="match status" value="1"/>
</dbReference>